<proteinExistence type="predicted"/>
<dbReference type="Pfam" id="PF04577">
    <property type="entry name" value="Glyco_transf_61"/>
    <property type="match status" value="1"/>
</dbReference>
<protein>
    <recommendedName>
        <fullName evidence="1">Glycosyltransferase 61 catalytic domain-containing protein</fullName>
    </recommendedName>
</protein>
<evidence type="ECO:0000313" key="2">
    <source>
        <dbReference type="EMBL" id="QHU31762.1"/>
    </source>
</evidence>
<dbReference type="EMBL" id="MN740532">
    <property type="protein sequence ID" value="QHU31762.1"/>
    <property type="molecule type" value="Genomic_DNA"/>
</dbReference>
<reference evidence="2" key="1">
    <citation type="journal article" date="2020" name="Nature">
        <title>Giant virus diversity and host interactions through global metagenomics.</title>
        <authorList>
            <person name="Schulz F."/>
            <person name="Roux S."/>
            <person name="Paez-Espino D."/>
            <person name="Jungbluth S."/>
            <person name="Walsh D.A."/>
            <person name="Denef V.J."/>
            <person name="McMahon K.D."/>
            <person name="Konstantinidis K.T."/>
            <person name="Eloe-Fadrosh E.A."/>
            <person name="Kyrpides N.C."/>
            <person name="Woyke T."/>
        </authorList>
    </citation>
    <scope>NUCLEOTIDE SEQUENCE</scope>
    <source>
        <strain evidence="2">GVMAG-M-3300027963-41</strain>
    </source>
</reference>
<feature type="domain" description="Glycosyltransferase 61 catalytic" evidence="1">
    <location>
        <begin position="75"/>
        <end position="260"/>
    </location>
</feature>
<organism evidence="2">
    <name type="scientific">viral metagenome</name>
    <dbReference type="NCBI Taxonomy" id="1070528"/>
    <lineage>
        <taxon>unclassified sequences</taxon>
        <taxon>metagenomes</taxon>
        <taxon>organismal metagenomes</taxon>
    </lineage>
</organism>
<name>A0A6C0LR32_9ZZZZ</name>
<dbReference type="InterPro" id="IPR049625">
    <property type="entry name" value="Glyco_transf_61_cat"/>
</dbReference>
<accession>A0A6C0LR32</accession>
<dbReference type="GO" id="GO:0016757">
    <property type="term" value="F:glycosyltransferase activity"/>
    <property type="evidence" value="ECO:0007669"/>
    <property type="project" value="InterPro"/>
</dbReference>
<sequence length="385" mass="43935">MALYMSRIKYLHHVEHAVLTNPTYPNCKVNGMNPYDEQIMSMPAMVGACEPQHQPPPTTTKPGHYFFFIFNLSNYFHFLYDTLPYLAHHTNRQQKILLPKDHKWMRFQSEFLAMLGYKEFEYAEENVAYEHLYLPSSFTHGKTHMGVWASNMPPSPEARRIWDMLFTSNNATLPKKFYVSRRTWIHNDTSNIGTNYTTRRKCINEDEVVYTLIDYGYQEIFCENLSTLNKIGLFQTATHIIGFIGGGMANILFSNSKTAVGCITTPDFLTINKRFVHTMNHTRCRYADITRHAPHEGPYPLYVRVKVTDAASPYYGKIGEIEAYADGAYTVKMSNNDVAGFAADGVFATATFNPSQFEALDGGLNSPFICDLDGLRLLAETLNKP</sequence>
<dbReference type="AlphaFoldDB" id="A0A6C0LR32"/>
<evidence type="ECO:0000259" key="1">
    <source>
        <dbReference type="Pfam" id="PF04577"/>
    </source>
</evidence>